<dbReference type="EMBL" id="JAOQAZ010000018">
    <property type="protein sequence ID" value="KAJ4256824.1"/>
    <property type="molecule type" value="Genomic_DNA"/>
</dbReference>
<evidence type="ECO:0000313" key="2">
    <source>
        <dbReference type="Proteomes" id="UP001152049"/>
    </source>
</evidence>
<accession>A0A9W8RXC4</accession>
<comment type="caution">
    <text evidence="1">The sequence shown here is derived from an EMBL/GenBank/DDBJ whole genome shotgun (WGS) entry which is preliminary data.</text>
</comment>
<dbReference type="OrthoDB" id="5103312at2759"/>
<sequence>MATPKEYETTTGTARHALQLLDAGSDDLTVGVTLMDANFPHKTAKIGQLIRRERHADVYSVLDPENDSAYSGHEARAFVLDGIPRKLKRYRKRCVKRFHGRSLLEAPFRGAMVIVYATDLMIRYDDVDKDEVLGSYASDETNYSTSKSLILKDSVVVKGFATLSLHDPRHVNCPDRTGIVDRILPQDMKNESAKVEDLPKLPGQYDNKFESHMELNEYIDLADTTRYKQEVSRIRQLERRRAKRKRKASTINKLAEQKLY</sequence>
<organism evidence="1 2">
    <name type="scientific">Fusarium torreyae</name>
    <dbReference type="NCBI Taxonomy" id="1237075"/>
    <lineage>
        <taxon>Eukaryota</taxon>
        <taxon>Fungi</taxon>
        <taxon>Dikarya</taxon>
        <taxon>Ascomycota</taxon>
        <taxon>Pezizomycotina</taxon>
        <taxon>Sordariomycetes</taxon>
        <taxon>Hypocreomycetidae</taxon>
        <taxon>Hypocreales</taxon>
        <taxon>Nectriaceae</taxon>
        <taxon>Fusarium</taxon>
    </lineage>
</organism>
<proteinExistence type="predicted"/>
<reference evidence="1" key="1">
    <citation type="submission" date="2022-09" db="EMBL/GenBank/DDBJ databases">
        <title>Fusarium specimens isolated from Avocado Roots.</title>
        <authorList>
            <person name="Stajich J."/>
            <person name="Roper C."/>
            <person name="Heimlech-Rivalta G."/>
        </authorList>
    </citation>
    <scope>NUCLEOTIDE SEQUENCE</scope>
    <source>
        <strain evidence="1">CF00136</strain>
    </source>
</reference>
<keyword evidence="2" id="KW-1185">Reference proteome</keyword>
<name>A0A9W8RXC4_9HYPO</name>
<dbReference type="Proteomes" id="UP001152049">
    <property type="component" value="Unassembled WGS sequence"/>
</dbReference>
<evidence type="ECO:0000313" key="1">
    <source>
        <dbReference type="EMBL" id="KAJ4256824.1"/>
    </source>
</evidence>
<dbReference type="AlphaFoldDB" id="A0A9W8RXC4"/>
<protein>
    <submittedName>
        <fullName evidence="1">Uncharacterized protein</fullName>
    </submittedName>
</protein>
<gene>
    <name evidence="1" type="ORF">NW762_008920</name>
</gene>